<dbReference type="EMBL" id="MH884508">
    <property type="protein sequence ID" value="AYP68330.1"/>
    <property type="molecule type" value="Genomic_DNA"/>
</dbReference>
<sequence>MVKLELHKDLLWESDWDGEDVGYEDIHVVGLYRLANTNVYVYIDMENMKILEAWEMKDDE</sequence>
<keyword evidence="2" id="KW-1185">Reference proteome</keyword>
<evidence type="ECO:0000313" key="1">
    <source>
        <dbReference type="EMBL" id="AYP68330.1"/>
    </source>
</evidence>
<dbReference type="Proteomes" id="UP000274199">
    <property type="component" value="Segment"/>
</dbReference>
<organism evidence="1 2">
    <name type="scientific">Bacillus phage vB_BcoS-136</name>
    <dbReference type="NCBI Taxonomy" id="2419619"/>
    <lineage>
        <taxon>Viruses</taxon>
        <taxon>Duplodnaviria</taxon>
        <taxon>Heunggongvirae</taxon>
        <taxon>Uroviricota</taxon>
        <taxon>Caudoviricetes</taxon>
        <taxon>Heleneionescovirinae</taxon>
        <taxon>Kenyattavirus</taxon>
        <taxon>Kenyattavirus kv136</taxon>
    </lineage>
</organism>
<gene>
    <name evidence="1" type="ORF">vBBcoS136_00216</name>
</gene>
<name>A0A3G3BW07_9CAUD</name>
<evidence type="ECO:0000313" key="2">
    <source>
        <dbReference type="Proteomes" id="UP000274199"/>
    </source>
</evidence>
<accession>A0A3G3BW07</accession>
<reference evidence="1 2" key="1">
    <citation type="submission" date="2018-09" db="EMBL/GenBank/DDBJ databases">
        <title>Comparative Genomic Analysis of Eight Novel Haloalkaliphilic Bacteriophages from Lake Elmenteita, Kenya.</title>
        <authorList>
            <person name="Akhwale J.K."/>
        </authorList>
    </citation>
    <scope>NUCLEOTIDE SEQUENCE [LARGE SCALE GENOMIC DNA]</scope>
</reference>
<protein>
    <submittedName>
        <fullName evidence="1">Uncharacterized protein</fullName>
    </submittedName>
</protein>
<proteinExistence type="predicted"/>